<protein>
    <submittedName>
        <fullName evidence="5">MutT/NUDIX family protein</fullName>
    </submittedName>
</protein>
<dbReference type="InterPro" id="IPR020084">
    <property type="entry name" value="NUDIX_hydrolase_CS"/>
</dbReference>
<evidence type="ECO:0000313" key="6">
    <source>
        <dbReference type="Proteomes" id="UP000013015"/>
    </source>
</evidence>
<evidence type="ECO:0000256" key="1">
    <source>
        <dbReference type="ARBA" id="ARBA00001946"/>
    </source>
</evidence>
<evidence type="ECO:0000259" key="4">
    <source>
        <dbReference type="PROSITE" id="PS51462"/>
    </source>
</evidence>
<keyword evidence="2" id="KW-0378">Hydrolase</keyword>
<keyword evidence="3" id="KW-0460">Magnesium</keyword>
<feature type="domain" description="Nudix hydrolase" evidence="4">
    <location>
        <begin position="16"/>
        <end position="159"/>
    </location>
</feature>
<dbReference type="eggNOG" id="COG0494">
    <property type="taxonomic scope" value="Bacteria"/>
</dbReference>
<dbReference type="STRING" id="888050.HMPREF9004_1513"/>
<comment type="cofactor">
    <cofactor evidence="1">
        <name>Mg(2+)</name>
        <dbReference type="ChEBI" id="CHEBI:18420"/>
    </cofactor>
</comment>
<accession>N6X8Y1</accession>
<dbReference type="InterPro" id="IPR000086">
    <property type="entry name" value="NUDIX_hydrolase_dom"/>
</dbReference>
<evidence type="ECO:0000256" key="2">
    <source>
        <dbReference type="ARBA" id="ARBA00022801"/>
    </source>
</evidence>
<dbReference type="CDD" id="cd04685">
    <property type="entry name" value="NUDIX_Hydrolase"/>
    <property type="match status" value="1"/>
</dbReference>
<dbReference type="PROSITE" id="PS51462">
    <property type="entry name" value="NUDIX"/>
    <property type="match status" value="1"/>
</dbReference>
<evidence type="ECO:0000313" key="5">
    <source>
        <dbReference type="EMBL" id="ENO17603.1"/>
    </source>
</evidence>
<dbReference type="Gene3D" id="3.90.79.10">
    <property type="entry name" value="Nucleoside Triphosphate Pyrophosphohydrolase"/>
    <property type="match status" value="1"/>
</dbReference>
<comment type="caution">
    <text evidence="5">The sequence shown here is derived from an EMBL/GenBank/DDBJ whole genome shotgun (WGS) entry which is preliminary data.</text>
</comment>
<dbReference type="EMBL" id="AQHZ01000024">
    <property type="protein sequence ID" value="ENO17603.1"/>
    <property type="molecule type" value="Genomic_DNA"/>
</dbReference>
<sequence>MSALGDEWPVDSEGYPHREAARVVLFDEEDRLLLARGHDRDEPERSWWFTIGGGIMAGESTREAAVRELFEETGIRLEENELLGPVAYRSAEFDFLAVTARQDEWFFIARTRKSLVLVNDGWTELERDVIDEQRWWGLDEIDAEECEIYPRRLTEFAREWLAGWDGVVKRIIEVGAPSRSNREESAQDRDETTES</sequence>
<name>N6X8Y1_9ACTO</name>
<dbReference type="Proteomes" id="UP000013015">
    <property type="component" value="Unassembled WGS sequence"/>
</dbReference>
<organism evidence="5 6">
    <name type="scientific">Schaalia cardiffensis F0333</name>
    <dbReference type="NCBI Taxonomy" id="888050"/>
    <lineage>
        <taxon>Bacteria</taxon>
        <taxon>Bacillati</taxon>
        <taxon>Actinomycetota</taxon>
        <taxon>Actinomycetes</taxon>
        <taxon>Actinomycetales</taxon>
        <taxon>Actinomycetaceae</taxon>
        <taxon>Schaalia</taxon>
    </lineage>
</organism>
<dbReference type="HOGENOM" id="CLU_100874_0_0_11"/>
<dbReference type="OrthoDB" id="9804442at2"/>
<dbReference type="SUPFAM" id="SSF55811">
    <property type="entry name" value="Nudix"/>
    <property type="match status" value="1"/>
</dbReference>
<dbReference type="PROSITE" id="PS00893">
    <property type="entry name" value="NUDIX_BOX"/>
    <property type="match status" value="1"/>
</dbReference>
<dbReference type="RefSeq" id="WP_005963962.1">
    <property type="nucleotide sequence ID" value="NZ_CP040505.1"/>
</dbReference>
<gene>
    <name evidence="5" type="ORF">HMPREF9004_1513</name>
</gene>
<reference evidence="5 6" key="1">
    <citation type="submission" date="2013-03" db="EMBL/GenBank/DDBJ databases">
        <title>Reference genome for the Human Microbiome Project.</title>
        <authorList>
            <person name="Aqrawi P."/>
            <person name="Ayvaz T."/>
            <person name="Bess C."/>
            <person name="Blankenburg K."/>
            <person name="Coyle M."/>
            <person name="Deng J."/>
            <person name="Forbes L."/>
            <person name="Fowler G."/>
            <person name="Francisco L."/>
            <person name="Fu Q."/>
            <person name="Gibbs R."/>
            <person name="Gross S."/>
            <person name="Gubbala S."/>
            <person name="Hale W."/>
            <person name="Hemphill L."/>
            <person name="Highlander S."/>
            <person name="Hirani K."/>
            <person name="Jackson L."/>
            <person name="Jakkamsetti A."/>
            <person name="Javaid M."/>
            <person name="Jayaseelan J.C."/>
            <person name="Jiang H."/>
            <person name="Joshi V."/>
            <person name="Korchina V."/>
            <person name="Kovar C."/>
            <person name="Lara F."/>
            <person name="Lee S."/>
            <person name="Liu Y."/>
            <person name="Mata R."/>
            <person name="Mathew T."/>
            <person name="Munidasa M."/>
            <person name="Muzny D."/>
            <person name="Nazareth L."/>
            <person name="Ngo R."/>
            <person name="Nguyen L."/>
            <person name="Nguyen N."/>
            <person name="Okwuonu G."/>
            <person name="Ongeri F."/>
            <person name="Palculict T."/>
            <person name="Patil S."/>
            <person name="Petrosino J."/>
            <person name="Pham C."/>
            <person name="Pham P."/>
            <person name="Pu L.-L."/>
            <person name="Qin X."/>
            <person name="Qu J."/>
            <person name="Reid J."/>
            <person name="Ross M."/>
            <person name="Ruth R."/>
            <person name="Saada N."/>
            <person name="San Lucas F."/>
            <person name="Santibanez J."/>
            <person name="Shang Y."/>
            <person name="Simmons D."/>
            <person name="Song X.-Z."/>
            <person name="Tang L.-Y."/>
            <person name="Thornton R."/>
            <person name="Warren J."/>
            <person name="Weissenberger G."/>
            <person name="Wilczek-Boney K."/>
            <person name="Worley K."/>
            <person name="Youmans B."/>
            <person name="Zhang J."/>
            <person name="Zhang L."/>
            <person name="Zhao Z."/>
            <person name="Zhou C."/>
            <person name="Zhu D."/>
            <person name="Zhu Y."/>
        </authorList>
    </citation>
    <scope>NUCLEOTIDE SEQUENCE [LARGE SCALE GENOMIC DNA]</scope>
    <source>
        <strain evidence="5 6">F0333</strain>
    </source>
</reference>
<dbReference type="InterPro" id="IPR015797">
    <property type="entry name" value="NUDIX_hydrolase-like_dom_sf"/>
</dbReference>
<dbReference type="PANTHER" id="PTHR43046:SF12">
    <property type="entry name" value="GDP-MANNOSE MANNOSYL HYDROLASE"/>
    <property type="match status" value="1"/>
</dbReference>
<keyword evidence="6" id="KW-1185">Reference proteome</keyword>
<dbReference type="GO" id="GO:0016787">
    <property type="term" value="F:hydrolase activity"/>
    <property type="evidence" value="ECO:0007669"/>
    <property type="project" value="UniProtKB-KW"/>
</dbReference>
<evidence type="ECO:0000256" key="3">
    <source>
        <dbReference type="ARBA" id="ARBA00022842"/>
    </source>
</evidence>
<proteinExistence type="predicted"/>
<dbReference type="PATRIC" id="fig|888050.3.peg.1449"/>
<dbReference type="AlphaFoldDB" id="N6X8Y1"/>
<dbReference type="PANTHER" id="PTHR43046">
    <property type="entry name" value="GDP-MANNOSE MANNOSYL HYDROLASE"/>
    <property type="match status" value="1"/>
</dbReference>
<dbReference type="Pfam" id="PF00293">
    <property type="entry name" value="NUDIX"/>
    <property type="match status" value="1"/>
</dbReference>